<evidence type="ECO:0000256" key="5">
    <source>
        <dbReference type="ARBA" id="ARBA00062515"/>
    </source>
</evidence>
<comment type="similarity">
    <text evidence="1">Belongs to the bacterial solute-binding protein ModA family.</text>
</comment>
<feature type="chain" id="PRO_5033042121" evidence="7">
    <location>
        <begin position="27"/>
        <end position="262"/>
    </location>
</feature>
<proteinExistence type="inferred from homology"/>
<dbReference type="PANTHER" id="PTHR30632:SF14">
    <property type="entry name" value="TUNGSTATE_MOLYBDATE_CHROMATE-BINDING PROTEIN MODA"/>
    <property type="match status" value="1"/>
</dbReference>
<dbReference type="FunFam" id="3.40.190.10:FF:000035">
    <property type="entry name" value="Molybdate ABC transporter substrate-binding protein"/>
    <property type="match status" value="1"/>
</dbReference>
<dbReference type="OrthoDB" id="9785015at2"/>
<keyword evidence="2 6" id="KW-0500">Molybdenum</keyword>
<dbReference type="GO" id="GO:0046872">
    <property type="term" value="F:metal ion binding"/>
    <property type="evidence" value="ECO:0007669"/>
    <property type="project" value="UniProtKB-KW"/>
</dbReference>
<dbReference type="InterPro" id="IPR044084">
    <property type="entry name" value="AvModA-like_subst-bd"/>
</dbReference>
<comment type="subunit">
    <text evidence="5">The complex is composed of two ATP-binding proteins (ModC), two transmembrane proteins (ModB) and a solute-binding protein (ModA).</text>
</comment>
<dbReference type="InterPro" id="IPR005950">
    <property type="entry name" value="ModA"/>
</dbReference>
<dbReference type="AlphaFoldDB" id="A0A844BH10"/>
<dbReference type="GO" id="GO:0030973">
    <property type="term" value="F:molybdate ion binding"/>
    <property type="evidence" value="ECO:0007669"/>
    <property type="project" value="InterPro"/>
</dbReference>
<dbReference type="Pfam" id="PF13531">
    <property type="entry name" value="SBP_bac_11"/>
    <property type="match status" value="1"/>
</dbReference>
<evidence type="ECO:0000256" key="3">
    <source>
        <dbReference type="ARBA" id="ARBA00022723"/>
    </source>
</evidence>
<evidence type="ECO:0000313" key="9">
    <source>
        <dbReference type="Proteomes" id="UP000466730"/>
    </source>
</evidence>
<dbReference type="Gene3D" id="3.40.190.10">
    <property type="entry name" value="Periplasmic binding protein-like II"/>
    <property type="match status" value="2"/>
</dbReference>
<evidence type="ECO:0000256" key="1">
    <source>
        <dbReference type="ARBA" id="ARBA00009175"/>
    </source>
</evidence>
<organism evidence="8 9">
    <name type="scientific">Rhodovulum strictum</name>
    <dbReference type="NCBI Taxonomy" id="58314"/>
    <lineage>
        <taxon>Bacteria</taxon>
        <taxon>Pseudomonadati</taxon>
        <taxon>Pseudomonadota</taxon>
        <taxon>Alphaproteobacteria</taxon>
        <taxon>Rhodobacterales</taxon>
        <taxon>Paracoccaceae</taxon>
        <taxon>Rhodovulum</taxon>
    </lineage>
</organism>
<comment type="caution">
    <text evidence="8">The sequence shown here is derived from an EMBL/GenBank/DDBJ whole genome shotgun (WGS) entry which is preliminary data.</text>
</comment>
<dbReference type="GO" id="GO:0015689">
    <property type="term" value="P:molybdate ion transport"/>
    <property type="evidence" value="ECO:0007669"/>
    <property type="project" value="InterPro"/>
</dbReference>
<protein>
    <submittedName>
        <fullName evidence="8">Molybdate ABC transporter substrate-binding protein</fullName>
    </submittedName>
</protein>
<dbReference type="PANTHER" id="PTHR30632">
    <property type="entry name" value="MOLYBDATE-BINDING PERIPLASMIC PROTEIN"/>
    <property type="match status" value="1"/>
</dbReference>
<dbReference type="Proteomes" id="UP000466730">
    <property type="component" value="Unassembled WGS sequence"/>
</dbReference>
<feature type="signal peptide" evidence="7">
    <location>
        <begin position="1"/>
        <end position="26"/>
    </location>
</feature>
<dbReference type="PIRSF" id="PIRSF004846">
    <property type="entry name" value="ModA"/>
    <property type="match status" value="1"/>
</dbReference>
<evidence type="ECO:0000256" key="4">
    <source>
        <dbReference type="ARBA" id="ARBA00022729"/>
    </source>
</evidence>
<name>A0A844BH10_9RHOB</name>
<evidence type="ECO:0000256" key="7">
    <source>
        <dbReference type="SAM" id="SignalP"/>
    </source>
</evidence>
<feature type="binding site" evidence="6">
    <location>
        <position position="65"/>
    </location>
    <ligand>
        <name>molybdate</name>
        <dbReference type="ChEBI" id="CHEBI:36264"/>
    </ligand>
</feature>
<dbReference type="EMBL" id="WJPO01000019">
    <property type="protein sequence ID" value="MRH21788.1"/>
    <property type="molecule type" value="Genomic_DNA"/>
</dbReference>
<evidence type="ECO:0000313" key="8">
    <source>
        <dbReference type="EMBL" id="MRH21788.1"/>
    </source>
</evidence>
<dbReference type="InterPro" id="IPR006311">
    <property type="entry name" value="TAT_signal"/>
</dbReference>
<evidence type="ECO:0000256" key="2">
    <source>
        <dbReference type="ARBA" id="ARBA00022505"/>
    </source>
</evidence>
<evidence type="ECO:0000256" key="6">
    <source>
        <dbReference type="PIRSR" id="PIRSR004846-1"/>
    </source>
</evidence>
<dbReference type="NCBIfam" id="TIGR01256">
    <property type="entry name" value="modA"/>
    <property type="match status" value="1"/>
</dbReference>
<sequence length="262" mass="28316">MPVSLTRRYVLAAMASLTLAASPALAQQDAPVVAAASDLQFAVEEIAAAFQAETGMRVRLSMGSTGNFARQIREGAPFQIFMAADEQFVLDLHRDGFTRDEGDLYAIGRLAIMVPHGSALTPDPELDNLAEMLAAGRITRFAIANPDHAPYGQRAREALMTRGIWDDLQPFMVLGENVSQAAAFALSGNAEGGIIAHSLALAPQVAPQGTYALIPEDWHEPLRQRMVLLNDAGPVAEAFYDYMMQPAARAIMERYGFVLPGE</sequence>
<keyword evidence="9" id="KW-1185">Reference proteome</keyword>
<dbReference type="GO" id="GO:1901359">
    <property type="term" value="F:tungstate binding"/>
    <property type="evidence" value="ECO:0007669"/>
    <property type="project" value="UniProtKB-ARBA"/>
</dbReference>
<dbReference type="PROSITE" id="PS51318">
    <property type="entry name" value="TAT"/>
    <property type="match status" value="1"/>
</dbReference>
<dbReference type="InterPro" id="IPR050682">
    <property type="entry name" value="ModA/WtpA"/>
</dbReference>
<dbReference type="SUPFAM" id="SSF53850">
    <property type="entry name" value="Periplasmic binding protein-like II"/>
    <property type="match status" value="1"/>
</dbReference>
<dbReference type="CDD" id="cd13539">
    <property type="entry name" value="PBP2_AvModA"/>
    <property type="match status" value="1"/>
</dbReference>
<keyword evidence="3 6" id="KW-0479">Metal-binding</keyword>
<accession>A0A844BH10</accession>
<feature type="binding site" evidence="6">
    <location>
        <position position="178"/>
    </location>
    <ligand>
        <name>molybdate</name>
        <dbReference type="ChEBI" id="CHEBI:36264"/>
    </ligand>
</feature>
<reference evidence="8 9" key="1">
    <citation type="submission" date="2019-11" db="EMBL/GenBank/DDBJ databases">
        <title>Draft Whole-Genome sequence of the marine photosynthetic bacterium Rhodovulum strictum DSM 11289.</title>
        <authorList>
            <person name="Kyndt J.A."/>
            <person name="Meyer T.E."/>
        </authorList>
    </citation>
    <scope>NUCLEOTIDE SEQUENCE [LARGE SCALE GENOMIC DNA]</scope>
    <source>
        <strain evidence="8 9">DSM 11289</strain>
    </source>
</reference>
<gene>
    <name evidence="8" type="primary">modA</name>
    <name evidence="8" type="ORF">GH815_12355</name>
</gene>
<keyword evidence="4 7" id="KW-0732">Signal</keyword>